<evidence type="ECO:0000256" key="2">
    <source>
        <dbReference type="SAM" id="SignalP"/>
    </source>
</evidence>
<sequence length="136" mass="14559">MKLSSSCLNLSLVFSWICIPATHAQPTMYNKITDNAGYISRQGARYIGIGMLGSMSLSCLAASVGAIAEHFRNSTLSNCPEINISEIDKNGMVLNELTLEPKKASTARVLSLSALCAGVSAVLLYNARLLFQSKIS</sequence>
<keyword evidence="4" id="KW-1185">Reference proteome</keyword>
<name>A0A0D2JM63_9BACT</name>
<feature type="signal peptide" evidence="2">
    <location>
        <begin position="1"/>
        <end position="24"/>
    </location>
</feature>
<keyword evidence="2" id="KW-0732">Signal</keyword>
<feature type="transmembrane region" description="Helical" evidence="1">
    <location>
        <begin position="109"/>
        <end position="131"/>
    </location>
</feature>
<proteinExistence type="predicted"/>
<evidence type="ECO:0000313" key="4">
    <source>
        <dbReference type="Proteomes" id="UP000032214"/>
    </source>
</evidence>
<protein>
    <submittedName>
        <fullName evidence="3">Uncharacterized protein</fullName>
    </submittedName>
</protein>
<organism evidence="3 4">
    <name type="scientific">candidate division TM6 bacterium JCVI TM6SC1</name>
    <dbReference type="NCBI Taxonomy" id="1306947"/>
    <lineage>
        <taxon>Bacteria</taxon>
        <taxon>Candidatus Babelota</taxon>
        <taxon>Vermiphilus</taxon>
    </lineage>
</organism>
<keyword evidence="1" id="KW-0472">Membrane</keyword>
<dbReference type="EMBL" id="ARQD01000001">
    <property type="protein sequence ID" value="KIX85453.1"/>
    <property type="molecule type" value="Genomic_DNA"/>
</dbReference>
<feature type="chain" id="PRO_5002245489" evidence="2">
    <location>
        <begin position="25"/>
        <end position="136"/>
    </location>
</feature>
<dbReference type="Proteomes" id="UP000032214">
    <property type="component" value="Unassembled WGS sequence"/>
</dbReference>
<accession>A0A0D2JM63</accession>
<evidence type="ECO:0000256" key="1">
    <source>
        <dbReference type="SAM" id="Phobius"/>
    </source>
</evidence>
<keyword evidence="1" id="KW-1133">Transmembrane helix</keyword>
<reference evidence="3 4" key="1">
    <citation type="journal article" date="2013" name="Proc. Natl. Acad. Sci. U.S.A.">
        <title>Candidate phylum TM6 genome recovered from a hospital sink biofilm provides genomic insights into this uncultivated phylum.</title>
        <authorList>
            <person name="McLean J.S."/>
            <person name="Lombardo M.J."/>
            <person name="Badger J.H."/>
            <person name="Edlund A."/>
            <person name="Novotny M."/>
            <person name="Yee-Greenbaum J."/>
            <person name="Vyahhi N."/>
            <person name="Hall A.P."/>
            <person name="Yang Y."/>
            <person name="Dupont C.L."/>
            <person name="Ziegler M.G."/>
            <person name="Chitsaz H."/>
            <person name="Allen A.E."/>
            <person name="Yooseph S."/>
            <person name="Tesler G."/>
            <person name="Pevzner P.A."/>
            <person name="Friedman R.M."/>
            <person name="Nealson K.H."/>
            <person name="Venter J.C."/>
            <person name="Lasken R.S."/>
        </authorList>
    </citation>
    <scope>NUCLEOTIDE SEQUENCE [LARGE SCALE GENOMIC DNA]</scope>
    <source>
        <strain evidence="3 4">TM6SC1</strain>
    </source>
</reference>
<evidence type="ECO:0000313" key="3">
    <source>
        <dbReference type="EMBL" id="KIX85453.1"/>
    </source>
</evidence>
<feature type="transmembrane region" description="Helical" evidence="1">
    <location>
        <begin position="48"/>
        <end position="68"/>
    </location>
</feature>
<dbReference type="AlphaFoldDB" id="A0A0D2JM63"/>
<gene>
    <name evidence="3" type="ORF">J120_00545</name>
</gene>
<keyword evidence="1" id="KW-0812">Transmembrane</keyword>
<comment type="caution">
    <text evidence="3">The sequence shown here is derived from an EMBL/GenBank/DDBJ whole genome shotgun (WGS) entry which is preliminary data.</text>
</comment>